<dbReference type="SMART" id="SM00912">
    <property type="entry name" value="Haemagg_act"/>
    <property type="match status" value="1"/>
</dbReference>
<dbReference type="STRING" id="413882.AAW51_1209"/>
<protein>
    <recommendedName>
        <fullName evidence="1">Filamentous haemagglutinin FhaB/tRNA nuclease CdiA-like TPS domain-containing protein</fullName>
    </recommendedName>
</protein>
<name>A0A0G3BMY4_9BURK</name>
<dbReference type="Pfam" id="PF05860">
    <property type="entry name" value="TPS"/>
    <property type="match status" value="1"/>
</dbReference>
<dbReference type="KEGG" id="pbh:AAW51_1209"/>
<dbReference type="Proteomes" id="UP000035352">
    <property type="component" value="Chromosome"/>
</dbReference>
<organism evidence="2 3">
    <name type="scientific">Caldimonas brevitalea</name>
    <dbReference type="NCBI Taxonomy" id="413882"/>
    <lineage>
        <taxon>Bacteria</taxon>
        <taxon>Pseudomonadati</taxon>
        <taxon>Pseudomonadota</taxon>
        <taxon>Betaproteobacteria</taxon>
        <taxon>Burkholderiales</taxon>
        <taxon>Sphaerotilaceae</taxon>
        <taxon>Caldimonas</taxon>
    </lineage>
</organism>
<dbReference type="NCBIfam" id="TIGR01901">
    <property type="entry name" value="adhes_NPXG"/>
    <property type="match status" value="1"/>
</dbReference>
<dbReference type="InterPro" id="IPR011050">
    <property type="entry name" value="Pectin_lyase_fold/virulence"/>
</dbReference>
<accession>A0A0G3BMY4</accession>
<dbReference type="Gene3D" id="2.160.20.10">
    <property type="entry name" value="Single-stranded right-handed beta-helix, Pectin lyase-like"/>
    <property type="match status" value="1"/>
</dbReference>
<dbReference type="InterPro" id="IPR012334">
    <property type="entry name" value="Pectin_lyas_fold"/>
</dbReference>
<dbReference type="PANTHER" id="PTHR12338">
    <property type="entry name" value="AUTOTRANSPORTER"/>
    <property type="match status" value="1"/>
</dbReference>
<proteinExistence type="predicted"/>
<evidence type="ECO:0000313" key="2">
    <source>
        <dbReference type="EMBL" id="AKJ27900.1"/>
    </source>
</evidence>
<dbReference type="InterPro" id="IPR008638">
    <property type="entry name" value="FhaB/CdiA-like_TPS"/>
</dbReference>
<evidence type="ECO:0000313" key="3">
    <source>
        <dbReference type="Proteomes" id="UP000035352"/>
    </source>
</evidence>
<reference evidence="2 3" key="1">
    <citation type="submission" date="2015-05" db="EMBL/GenBank/DDBJ databases">
        <authorList>
            <person name="Tang B."/>
            <person name="Yu Y."/>
        </authorList>
    </citation>
    <scope>NUCLEOTIDE SEQUENCE [LARGE SCALE GENOMIC DNA]</scope>
    <source>
        <strain evidence="2 3">DSM 7029</strain>
    </source>
</reference>
<dbReference type="InterPro" id="IPR050909">
    <property type="entry name" value="Bact_Autotransporter_VF"/>
</dbReference>
<sequence length="1373" mass="138505">MSFTNVPYPVSCADSGVSTLPRRRTAASKTPARATRRFAVQPLAAALALGFASSGLLALPQGAQVVQGNVQIHQQGSHLQVRNTAGAIIQWQSFGIGSGQSVYFQQQGAHSSVLNRVTGGRPSEILGTLGSNGRVFLINSAGIVFGRGAVLDTAGFTASTLNVSDTDWRAGKVRLQADGVPGGIAITGAVQAHGDVYLIAPQITNQGVLKVEQGHAILAAGQSVTITGRGLEGVQLEVANRGDTVLNLGSVEAGAVGLFAGTLKQRGMVHADGLETVDGKVWLKGRHQTEVAGAVSARNGERGGQIVVTGEQTHVLDGATLDASGRQGGGAVLVGGGWQGRDATIENAGSTSVAPGATLKADAVEVGDGGTVVVWSDGRTVSRGKLSARGGARGGNGGRVETSGKTLLRSGVPDVSAPMGQGGRWLLDPESIVIRAGSGSTNFDGNLPEEELPGQATEVFESELEAFFSFGSTVTIEATRAITAEGWGAESELLMAPGVSLWLETKQAGCATGAACGINLRDGGPTRIATRNFISGSTFVGDITLLAGTDSAQNAGPVKASVALNDVSTDGGRLRVQAVGDLTARVVNTAPTFASEFTGGGSQPANTVSLRSSAGSIEIDSLRTRDVEGGRRAAVEVVTQAPDGDVTLHDVEADLWGSVGRDLHARTSNELGLGAVTEGASASTVVRGLSVGRLLDAGSDSSGGVQLRAAVTAGTEARFTGLGSFRIDTGETGGDGTLAAPKVSFQGNGFQTVALQAGELGGGFDDGLTIDQGELDRITAGRLLVSTIAGVGEGTPPSIEIRGGEGGGNVNLSRFERVDFFTDGEVIQSGSSLQTAHLDITAARVDLSDTGNQLGSLAFRVQGNGFFDGTVSVFSDGLRVLDGSAERSILPVSALAVVVPNPTLQLDAGEGSLVLDGTLTSDSLRLSGASIVNGPSGKGRIEATAGGDGAVQLFASGGLIGGSDAGDAIRVQLAADDDNQLYAQTLSGGQVALHLEGDAPARTGQVEVLTGSGSTFSRGVLLADASLLVDKSMGNFDDLELRSQGGDVQLGTGVLSAGSRLTVRADQGSVLGDASAKVAQLRSDTVVLAAANQIRAATEAGRLDARVGVGSGTAAIELNNLGTATLQVLQATNDRGDVTLRTLGDLDVRPARDEVGPQVQGVNVNLEAGGALRIIGAPALSAKAAQRAGPNAAPLASGDAGVLANESLQLKAGTEVLIQGVDGAASAEGGTVTIDAASLTVGGGSAAGAYGAIRYGDTLTVNMPASGGSVRFVRGSGENADAVAYATGAKNVPVLNNVVCDDSCTGDYGTDDPFGIASTNAGFIQIAPPPPPPPGAPETGVDIPVIQVLVELQRTLETERFGKVAVEAENVCR</sequence>
<feature type="domain" description="Filamentous haemagglutinin FhaB/tRNA nuclease CdiA-like TPS" evidence="1">
    <location>
        <begin position="56"/>
        <end position="167"/>
    </location>
</feature>
<dbReference type="EMBL" id="CP011371">
    <property type="protein sequence ID" value="AKJ27900.1"/>
    <property type="molecule type" value="Genomic_DNA"/>
</dbReference>
<dbReference type="PANTHER" id="PTHR12338:SF5">
    <property type="entry name" value="ANTIGEN 43-RELATED"/>
    <property type="match status" value="1"/>
</dbReference>
<gene>
    <name evidence="2" type="ORF">AAW51_1209</name>
</gene>
<evidence type="ECO:0000259" key="1">
    <source>
        <dbReference type="SMART" id="SM00912"/>
    </source>
</evidence>
<dbReference type="SUPFAM" id="SSF51126">
    <property type="entry name" value="Pectin lyase-like"/>
    <property type="match status" value="1"/>
</dbReference>
<keyword evidence="3" id="KW-1185">Reference proteome</keyword>